<dbReference type="PANTHER" id="PTHR11773:SF1">
    <property type="entry name" value="GLYCINE DEHYDROGENASE (DECARBOXYLATING), MITOCHONDRIAL"/>
    <property type="match status" value="1"/>
</dbReference>
<proteinExistence type="predicted"/>
<reference evidence="3" key="1">
    <citation type="journal article" date="2021" name="Open Biol.">
        <title>Shared evolutionary footprints suggest mitochondrial oxidative damage underlies multiple complex I losses in fungi.</title>
        <authorList>
            <person name="Schikora-Tamarit M.A."/>
            <person name="Marcet-Houben M."/>
            <person name="Nosek J."/>
            <person name="Gabaldon T."/>
        </authorList>
    </citation>
    <scope>NUCLEOTIDE SEQUENCE</scope>
    <source>
        <strain evidence="3">CBS2887</strain>
    </source>
</reference>
<keyword evidence="4" id="KW-1185">Reference proteome</keyword>
<comment type="caution">
    <text evidence="3">The sequence shown here is derived from an EMBL/GenBank/DDBJ whole genome shotgun (WGS) entry which is preliminary data.</text>
</comment>
<evidence type="ECO:0000313" key="4">
    <source>
        <dbReference type="Proteomes" id="UP000774326"/>
    </source>
</evidence>
<feature type="domain" description="Glycine cleavage system P-protein N-terminal" evidence="2">
    <location>
        <begin position="2"/>
        <end position="69"/>
    </location>
</feature>
<dbReference type="InterPro" id="IPR020581">
    <property type="entry name" value="GDC_P"/>
</dbReference>
<accession>A0A9P8PWN0</accession>
<dbReference type="AlphaFoldDB" id="A0A9P8PWN0"/>
<feature type="non-terminal residue" evidence="3">
    <location>
        <position position="69"/>
    </location>
</feature>
<organism evidence="3 4">
    <name type="scientific">Wickerhamomyces pijperi</name>
    <name type="common">Yeast</name>
    <name type="synonym">Pichia pijperi</name>
    <dbReference type="NCBI Taxonomy" id="599730"/>
    <lineage>
        <taxon>Eukaryota</taxon>
        <taxon>Fungi</taxon>
        <taxon>Dikarya</taxon>
        <taxon>Ascomycota</taxon>
        <taxon>Saccharomycotina</taxon>
        <taxon>Saccharomycetes</taxon>
        <taxon>Phaffomycetales</taxon>
        <taxon>Wickerhamomycetaceae</taxon>
        <taxon>Wickerhamomyces</taxon>
    </lineage>
</organism>
<feature type="non-terminal residue" evidence="3">
    <location>
        <position position="1"/>
    </location>
</feature>
<keyword evidence="1" id="KW-0560">Oxidoreductase</keyword>
<evidence type="ECO:0000256" key="1">
    <source>
        <dbReference type="ARBA" id="ARBA00023002"/>
    </source>
</evidence>
<dbReference type="PANTHER" id="PTHR11773">
    <property type="entry name" value="GLYCINE DEHYDROGENASE, DECARBOXYLATING"/>
    <property type="match status" value="1"/>
</dbReference>
<sequence length="69" mass="7049">SYPQTDGAIPSPESLASITDIVHSNKGLVAVASDLMALALLRPPSEFGADIVLGSSQRFGVPMGFGGPH</sequence>
<dbReference type="OrthoDB" id="6537869at2759"/>
<evidence type="ECO:0000259" key="2">
    <source>
        <dbReference type="Pfam" id="PF02347"/>
    </source>
</evidence>
<dbReference type="GO" id="GO:0016594">
    <property type="term" value="F:glycine binding"/>
    <property type="evidence" value="ECO:0007669"/>
    <property type="project" value="TreeGrafter"/>
</dbReference>
<dbReference type="InterPro" id="IPR015421">
    <property type="entry name" value="PyrdxlP-dep_Trfase_major"/>
</dbReference>
<dbReference type="Gene3D" id="3.40.640.10">
    <property type="entry name" value="Type I PLP-dependent aspartate aminotransferase-like (Major domain)"/>
    <property type="match status" value="1"/>
</dbReference>
<dbReference type="GO" id="GO:0019464">
    <property type="term" value="P:glycine decarboxylation via glycine cleavage system"/>
    <property type="evidence" value="ECO:0007669"/>
    <property type="project" value="TreeGrafter"/>
</dbReference>
<dbReference type="InterPro" id="IPR049315">
    <property type="entry name" value="GDC-P_N"/>
</dbReference>
<gene>
    <name evidence="3" type="ORF">WICPIJ_008575</name>
</gene>
<evidence type="ECO:0000313" key="3">
    <source>
        <dbReference type="EMBL" id="KAH3679688.1"/>
    </source>
</evidence>
<dbReference type="Pfam" id="PF02347">
    <property type="entry name" value="GDC-P"/>
    <property type="match status" value="1"/>
</dbReference>
<dbReference type="GO" id="GO:0030170">
    <property type="term" value="F:pyridoxal phosphate binding"/>
    <property type="evidence" value="ECO:0007669"/>
    <property type="project" value="TreeGrafter"/>
</dbReference>
<dbReference type="GO" id="GO:0005739">
    <property type="term" value="C:mitochondrion"/>
    <property type="evidence" value="ECO:0007669"/>
    <property type="project" value="TreeGrafter"/>
</dbReference>
<dbReference type="GO" id="GO:0005960">
    <property type="term" value="C:glycine cleavage complex"/>
    <property type="evidence" value="ECO:0007669"/>
    <property type="project" value="TreeGrafter"/>
</dbReference>
<dbReference type="InterPro" id="IPR015424">
    <property type="entry name" value="PyrdxlP-dep_Trfase"/>
</dbReference>
<protein>
    <recommendedName>
        <fullName evidence="2">Glycine cleavage system P-protein N-terminal domain-containing protein</fullName>
    </recommendedName>
</protein>
<name>A0A9P8PWN0_WICPI</name>
<dbReference type="Proteomes" id="UP000774326">
    <property type="component" value="Unassembled WGS sequence"/>
</dbReference>
<dbReference type="EMBL" id="JAEUBG010004879">
    <property type="protein sequence ID" value="KAH3679688.1"/>
    <property type="molecule type" value="Genomic_DNA"/>
</dbReference>
<reference evidence="3" key="2">
    <citation type="submission" date="2021-01" db="EMBL/GenBank/DDBJ databases">
        <authorList>
            <person name="Schikora-Tamarit M.A."/>
        </authorList>
    </citation>
    <scope>NUCLEOTIDE SEQUENCE</scope>
    <source>
        <strain evidence="3">CBS2887</strain>
    </source>
</reference>
<dbReference type="GO" id="GO:0004375">
    <property type="term" value="F:glycine dehydrogenase (decarboxylating) activity"/>
    <property type="evidence" value="ECO:0007669"/>
    <property type="project" value="InterPro"/>
</dbReference>
<dbReference type="SUPFAM" id="SSF53383">
    <property type="entry name" value="PLP-dependent transferases"/>
    <property type="match status" value="1"/>
</dbReference>